<feature type="transmembrane region" description="Helical" evidence="8">
    <location>
        <begin position="346"/>
        <end position="367"/>
    </location>
</feature>
<evidence type="ECO:0000256" key="7">
    <source>
        <dbReference type="ARBA" id="ARBA00023136"/>
    </source>
</evidence>
<keyword evidence="10" id="KW-1185">Reference proteome</keyword>
<feature type="transmembrane region" description="Helical" evidence="8">
    <location>
        <begin position="374"/>
        <end position="398"/>
    </location>
</feature>
<feature type="transmembrane region" description="Helical" evidence="8">
    <location>
        <begin position="190"/>
        <end position="215"/>
    </location>
</feature>
<dbReference type="AlphaFoldDB" id="A0A9X1MT46"/>
<evidence type="ECO:0000256" key="1">
    <source>
        <dbReference type="ARBA" id="ARBA00004651"/>
    </source>
</evidence>
<keyword evidence="3" id="KW-0813">Transport</keyword>
<proteinExistence type="inferred from homology"/>
<comment type="caution">
    <text evidence="9">The sequence shown here is derived from an EMBL/GenBank/DDBJ whole genome shotgun (WGS) entry which is preliminary data.</text>
</comment>
<gene>
    <name evidence="9" type="primary">dcuC</name>
    <name evidence="9" type="ORF">LPW36_00510</name>
</gene>
<feature type="transmembrane region" description="Helical" evidence="8">
    <location>
        <begin position="69"/>
        <end position="90"/>
    </location>
</feature>
<dbReference type="InterPro" id="IPR004669">
    <property type="entry name" value="C4_dicarb_anaerob_car"/>
</dbReference>
<feature type="transmembrane region" description="Helical" evidence="8">
    <location>
        <begin position="114"/>
        <end position="141"/>
    </location>
</feature>
<dbReference type="GO" id="GO:0015556">
    <property type="term" value="F:C4-dicarboxylate transmembrane transporter activity"/>
    <property type="evidence" value="ECO:0007669"/>
    <property type="project" value="InterPro"/>
</dbReference>
<feature type="transmembrane region" description="Helical" evidence="8">
    <location>
        <begin position="436"/>
        <end position="454"/>
    </location>
</feature>
<comment type="subcellular location">
    <subcellularLocation>
        <location evidence="1">Cell membrane</location>
        <topology evidence="1">Multi-pass membrane protein</topology>
    </subcellularLocation>
</comment>
<feature type="transmembrane region" description="Helical" evidence="8">
    <location>
        <begin position="313"/>
        <end position="334"/>
    </location>
</feature>
<reference evidence="9" key="1">
    <citation type="submission" date="2021-11" db="EMBL/GenBank/DDBJ databases">
        <title>Jinshanibacter sp. isolated from one year old Eriocheir sinensis.</title>
        <authorList>
            <person name="Li J.-Y."/>
            <person name="He W."/>
            <person name="Gao T.-H."/>
        </authorList>
    </citation>
    <scope>NUCLEOTIDE SEQUENCE</scope>
    <source>
        <strain evidence="9">LJY008</strain>
    </source>
</reference>
<keyword evidence="7 8" id="KW-0472">Membrane</keyword>
<keyword evidence="4" id="KW-1003">Cell membrane</keyword>
<dbReference type="PANTHER" id="PTHR42002">
    <property type="entry name" value="ANAEROBIC C4-DICARBOXYLATE TRANSPORTER DCUC-RELATED"/>
    <property type="match status" value="1"/>
</dbReference>
<evidence type="ECO:0000256" key="6">
    <source>
        <dbReference type="ARBA" id="ARBA00022989"/>
    </source>
</evidence>
<feature type="transmembrane region" description="Helical" evidence="8">
    <location>
        <begin position="29"/>
        <end position="48"/>
    </location>
</feature>
<feature type="transmembrane region" description="Helical" evidence="8">
    <location>
        <begin position="271"/>
        <end position="292"/>
    </location>
</feature>
<dbReference type="GO" id="GO:0005886">
    <property type="term" value="C:plasma membrane"/>
    <property type="evidence" value="ECO:0007669"/>
    <property type="project" value="UniProtKB-SubCell"/>
</dbReference>
<accession>A0A9X1MT46</accession>
<dbReference type="NCBIfam" id="TIGR00771">
    <property type="entry name" value="DcuC"/>
    <property type="match status" value="1"/>
</dbReference>
<keyword evidence="6 8" id="KW-1133">Transmembrane helix</keyword>
<evidence type="ECO:0000256" key="3">
    <source>
        <dbReference type="ARBA" id="ARBA00022448"/>
    </source>
</evidence>
<dbReference type="Proteomes" id="UP001139171">
    <property type="component" value="Unassembled WGS sequence"/>
</dbReference>
<evidence type="ECO:0000256" key="5">
    <source>
        <dbReference type="ARBA" id="ARBA00022692"/>
    </source>
</evidence>
<evidence type="ECO:0000256" key="4">
    <source>
        <dbReference type="ARBA" id="ARBA00022475"/>
    </source>
</evidence>
<dbReference type="Pfam" id="PF03606">
    <property type="entry name" value="DcuC"/>
    <property type="match status" value="1"/>
</dbReference>
<sequence>MLGVILALLVTVLVIYMLAKGYKPQPVLLLGGLLLMGLTVAFDIGPLLPEKTTTNFEFFDIFKVFSNLLSSRLAGLGLTLMAIAGFSRYMDHVGASKALFAVFERPLKAVRSPYILLVVSFLVTQVLVIFIPSHAGLGMLLMVTMYPILIRTGVSPLSALAVIGTCQFIDHGPGSGNVIMAAKTAGLDPAVYFVHHQLPVTIPIILAVAVTHFIAQRWWDKREGYVFNQETMDNIDHNDHSRPPLIYALLPVVPLVLIIGFSPIFHSSIKMDVTTAMIISTIVALVFEYFRLKSAKAVMDSFMLFFEGMGKQFVLVVSLIVCGEVFANGLLKVGAVDTLITAAQNAGFGVGAMIIVMSFILALAAFLMGSGNAAFFSFAALTPKIAAFLKVDVVTLILPMQIMTSFGRTVSPITAAIVAIAGIANVSPFQVVKRTAIPMAVAAIVNLVMTFIYLG</sequence>
<protein>
    <submittedName>
        <fullName evidence="9">C4-dicarboxylate transporter DcuC</fullName>
    </submittedName>
</protein>
<evidence type="ECO:0000256" key="2">
    <source>
        <dbReference type="ARBA" id="ARBA00005275"/>
    </source>
</evidence>
<dbReference type="NCBIfam" id="NF037994">
    <property type="entry name" value="DcuC_1"/>
    <property type="match status" value="1"/>
</dbReference>
<dbReference type="EMBL" id="JAJNAG010000001">
    <property type="protein sequence ID" value="MCD1124529.1"/>
    <property type="molecule type" value="Genomic_DNA"/>
</dbReference>
<name>A0A9X1MT46_9GAMM</name>
<evidence type="ECO:0000313" key="10">
    <source>
        <dbReference type="Proteomes" id="UP001139171"/>
    </source>
</evidence>
<keyword evidence="5 8" id="KW-0812">Transmembrane</keyword>
<comment type="similarity">
    <text evidence="2">Belongs to the DcuC/DcuD transporter (TC 2.A.61) family.</text>
</comment>
<evidence type="ECO:0000313" key="9">
    <source>
        <dbReference type="EMBL" id="MCD1124529.1"/>
    </source>
</evidence>
<dbReference type="PANTHER" id="PTHR42002:SF2">
    <property type="entry name" value="ANAEROBIC C4-DICARBOXYLATE TRANSPORTER DCUC-RELATED"/>
    <property type="match status" value="1"/>
</dbReference>
<feature type="transmembrane region" description="Helical" evidence="8">
    <location>
        <begin position="245"/>
        <end position="265"/>
    </location>
</feature>
<feature type="transmembrane region" description="Helical" evidence="8">
    <location>
        <begin position="410"/>
        <end position="429"/>
    </location>
</feature>
<evidence type="ECO:0000256" key="8">
    <source>
        <dbReference type="SAM" id="Phobius"/>
    </source>
</evidence>
<dbReference type="InterPro" id="IPR018385">
    <property type="entry name" value="C4_dicarb_anaerob_car-like"/>
</dbReference>
<organism evidence="9 10">
    <name type="scientific">Limnobaculum eriocheiris</name>
    <dbReference type="NCBI Taxonomy" id="2897391"/>
    <lineage>
        <taxon>Bacteria</taxon>
        <taxon>Pseudomonadati</taxon>
        <taxon>Pseudomonadota</taxon>
        <taxon>Gammaproteobacteria</taxon>
        <taxon>Enterobacterales</taxon>
        <taxon>Budviciaceae</taxon>
        <taxon>Limnobaculum</taxon>
    </lineage>
</organism>
<dbReference type="RefSeq" id="WP_230607561.1">
    <property type="nucleotide sequence ID" value="NZ_JAJNAG010000001.1"/>
</dbReference>